<evidence type="ECO:0000259" key="6">
    <source>
        <dbReference type="PROSITE" id="PS50268"/>
    </source>
</evidence>
<feature type="disulfide bond" evidence="4">
    <location>
        <begin position="325"/>
        <end position="334"/>
    </location>
</feature>
<dbReference type="PROSITE" id="PS50268">
    <property type="entry name" value="CADHERIN_2"/>
    <property type="match status" value="2"/>
</dbReference>
<dbReference type="PROSITE" id="PS00022">
    <property type="entry name" value="EGF_1"/>
    <property type="match status" value="1"/>
</dbReference>
<dbReference type="AlphaFoldDB" id="A0A6A4XEG9"/>
<dbReference type="GO" id="GO:0001736">
    <property type="term" value="P:establishment of planar polarity"/>
    <property type="evidence" value="ECO:0007669"/>
    <property type="project" value="UniProtKB-ARBA"/>
</dbReference>
<dbReference type="SMART" id="SM00112">
    <property type="entry name" value="CA"/>
    <property type="match status" value="2"/>
</dbReference>
<name>A0A6A4XEG9_AMPAM</name>
<dbReference type="PANTHER" id="PTHR24026:SF126">
    <property type="entry name" value="PROTOCADHERIN FAT 4"/>
    <property type="match status" value="1"/>
</dbReference>
<gene>
    <name evidence="7" type="primary">Fat3_2</name>
    <name evidence="7" type="ORF">FJT64_015923</name>
</gene>
<keyword evidence="2" id="KW-1133">Transmembrane helix</keyword>
<protein>
    <submittedName>
        <fullName evidence="7">Protocadherin Fat 3</fullName>
    </submittedName>
</protein>
<keyword evidence="2" id="KW-0472">Membrane</keyword>
<dbReference type="Proteomes" id="UP000440578">
    <property type="component" value="Unassembled WGS sequence"/>
</dbReference>
<evidence type="ECO:0000256" key="2">
    <source>
        <dbReference type="ARBA" id="ARBA00022989"/>
    </source>
</evidence>
<comment type="caution">
    <text evidence="7">The sequence shown here is derived from an EMBL/GenBank/DDBJ whole genome shotgun (WGS) entry which is preliminary data.</text>
</comment>
<evidence type="ECO:0000256" key="1">
    <source>
        <dbReference type="ARBA" id="ARBA00022692"/>
    </source>
</evidence>
<dbReference type="InterPro" id="IPR015919">
    <property type="entry name" value="Cadherin-like_sf"/>
</dbReference>
<keyword evidence="4" id="KW-0245">EGF-like domain</keyword>
<dbReference type="SUPFAM" id="SSF49313">
    <property type="entry name" value="Cadherin-like"/>
    <property type="match status" value="2"/>
</dbReference>
<evidence type="ECO:0000256" key="3">
    <source>
        <dbReference type="PROSITE-ProRule" id="PRU00043"/>
    </source>
</evidence>
<organism evidence="7 8">
    <name type="scientific">Amphibalanus amphitrite</name>
    <name type="common">Striped barnacle</name>
    <name type="synonym">Balanus amphitrite</name>
    <dbReference type="NCBI Taxonomy" id="1232801"/>
    <lineage>
        <taxon>Eukaryota</taxon>
        <taxon>Metazoa</taxon>
        <taxon>Ecdysozoa</taxon>
        <taxon>Arthropoda</taxon>
        <taxon>Crustacea</taxon>
        <taxon>Multicrustacea</taxon>
        <taxon>Cirripedia</taxon>
        <taxon>Thoracica</taxon>
        <taxon>Thoracicalcarea</taxon>
        <taxon>Balanomorpha</taxon>
        <taxon>Balanoidea</taxon>
        <taxon>Balanidae</taxon>
        <taxon>Amphibalaninae</taxon>
        <taxon>Amphibalanus</taxon>
    </lineage>
</organism>
<evidence type="ECO:0000313" key="7">
    <source>
        <dbReference type="EMBL" id="KAF0313548.1"/>
    </source>
</evidence>
<dbReference type="OrthoDB" id="283575at2759"/>
<keyword evidence="3" id="KW-0106">Calcium</keyword>
<keyword evidence="1" id="KW-0812">Transmembrane</keyword>
<dbReference type="Gene3D" id="2.60.40.60">
    <property type="entry name" value="Cadherins"/>
    <property type="match status" value="2"/>
</dbReference>
<dbReference type="Pfam" id="PF00028">
    <property type="entry name" value="Cadherin"/>
    <property type="match status" value="2"/>
</dbReference>
<feature type="domain" description="Cadherin" evidence="6">
    <location>
        <begin position="123"/>
        <end position="233"/>
    </location>
</feature>
<dbReference type="PRINTS" id="PR00205">
    <property type="entry name" value="CADHERIN"/>
</dbReference>
<feature type="disulfide bond" evidence="4">
    <location>
        <begin position="302"/>
        <end position="312"/>
    </location>
</feature>
<dbReference type="PROSITE" id="PS50026">
    <property type="entry name" value="EGF_3"/>
    <property type="match status" value="1"/>
</dbReference>
<dbReference type="PANTHER" id="PTHR24026">
    <property type="entry name" value="FAT ATYPICAL CADHERIN-RELATED"/>
    <property type="match status" value="1"/>
</dbReference>
<evidence type="ECO:0000259" key="5">
    <source>
        <dbReference type="PROSITE" id="PS50026"/>
    </source>
</evidence>
<dbReference type="GO" id="GO:0005509">
    <property type="term" value="F:calcium ion binding"/>
    <property type="evidence" value="ECO:0007669"/>
    <property type="project" value="UniProtKB-UniRule"/>
</dbReference>
<dbReference type="GO" id="GO:0005886">
    <property type="term" value="C:plasma membrane"/>
    <property type="evidence" value="ECO:0007669"/>
    <property type="project" value="UniProtKB-SubCell"/>
</dbReference>
<sequence>MSIRLSDALPSVGRVSGELFFDPLEPVPRVFAGAPAGQLVTQVYARDLSDPSVRPTYSLPQGADFAQFRLNTKNGRLYTRRPVKRRVNDTYELAVIAYGGGESRVQQISVLVSEKNIHPPKFTQTIYSVEVPVNAVAGTPLVRIRATDNDTVPYNRQLVYSITASDDTSRYLSLDSDSGQITLRRPPPPGLSALNVTVSARDLGSPAYRDVAGVQITFRTISEPEKLRTVPMSDTSVMVCWRRPRLGVVSGYLMKLTFEESTGGNITRLVRRHSEQLLEGPRLQPRPRFMTQRLWTVSSAACSGSVCGPGTCRRSGAAPGYNCYCPEGTFGQRCELRDPCFSRPCQNLGGF</sequence>
<evidence type="ECO:0000256" key="4">
    <source>
        <dbReference type="PROSITE-ProRule" id="PRU00076"/>
    </source>
</evidence>
<dbReference type="EMBL" id="VIIS01000082">
    <property type="protein sequence ID" value="KAF0313548.1"/>
    <property type="molecule type" value="Genomic_DNA"/>
</dbReference>
<dbReference type="GO" id="GO:0007156">
    <property type="term" value="P:homophilic cell adhesion via plasma membrane adhesion molecules"/>
    <property type="evidence" value="ECO:0007669"/>
    <property type="project" value="InterPro"/>
</dbReference>
<proteinExistence type="predicted"/>
<feature type="domain" description="Cadherin" evidence="6">
    <location>
        <begin position="34"/>
        <end position="122"/>
    </location>
</feature>
<accession>A0A6A4XEG9</accession>
<feature type="domain" description="EGF-like" evidence="5">
    <location>
        <begin position="298"/>
        <end position="335"/>
    </location>
</feature>
<keyword evidence="8" id="KW-1185">Reference proteome</keyword>
<evidence type="ECO:0000313" key="8">
    <source>
        <dbReference type="Proteomes" id="UP000440578"/>
    </source>
</evidence>
<comment type="caution">
    <text evidence="4">Lacks conserved residue(s) required for the propagation of feature annotation.</text>
</comment>
<dbReference type="InterPro" id="IPR002126">
    <property type="entry name" value="Cadherin-like_dom"/>
</dbReference>
<dbReference type="CDD" id="cd00054">
    <property type="entry name" value="EGF_CA"/>
    <property type="match status" value="1"/>
</dbReference>
<dbReference type="GO" id="GO:0007163">
    <property type="term" value="P:establishment or maintenance of cell polarity"/>
    <property type="evidence" value="ECO:0007669"/>
    <property type="project" value="UniProtKB-ARBA"/>
</dbReference>
<keyword evidence="4" id="KW-1015">Disulfide bond</keyword>
<dbReference type="InterPro" id="IPR000742">
    <property type="entry name" value="EGF"/>
</dbReference>
<reference evidence="7 8" key="1">
    <citation type="submission" date="2019-07" db="EMBL/GenBank/DDBJ databases">
        <title>Draft genome assembly of a fouling barnacle, Amphibalanus amphitrite (Darwin, 1854): The first reference genome for Thecostraca.</title>
        <authorList>
            <person name="Kim W."/>
        </authorList>
    </citation>
    <scope>NUCLEOTIDE SEQUENCE [LARGE SCALE GENOMIC DNA]</scope>
    <source>
        <strain evidence="7">SNU_AA5</strain>
        <tissue evidence="7">Soma without cirri and trophi</tissue>
    </source>
</reference>
<dbReference type="CDD" id="cd11304">
    <property type="entry name" value="Cadherin_repeat"/>
    <property type="match status" value="2"/>
</dbReference>